<feature type="region of interest" description="Disordered" evidence="2">
    <location>
        <begin position="1"/>
        <end position="105"/>
    </location>
</feature>
<dbReference type="AlphaFoldDB" id="A0AAJ0C0I2"/>
<dbReference type="GeneID" id="85313758"/>
<name>A0AAJ0C0I2_9PEZI</name>
<keyword evidence="1" id="KW-0175">Coiled coil</keyword>
<feature type="compositionally biased region" description="Basic and acidic residues" evidence="2">
    <location>
        <begin position="674"/>
        <end position="684"/>
    </location>
</feature>
<evidence type="ECO:0000256" key="1">
    <source>
        <dbReference type="SAM" id="Coils"/>
    </source>
</evidence>
<evidence type="ECO:0000256" key="2">
    <source>
        <dbReference type="SAM" id="MobiDB-lite"/>
    </source>
</evidence>
<organism evidence="3 4">
    <name type="scientific">Phialemonium atrogriseum</name>
    <dbReference type="NCBI Taxonomy" id="1093897"/>
    <lineage>
        <taxon>Eukaryota</taxon>
        <taxon>Fungi</taxon>
        <taxon>Dikarya</taxon>
        <taxon>Ascomycota</taxon>
        <taxon>Pezizomycotina</taxon>
        <taxon>Sordariomycetes</taxon>
        <taxon>Sordariomycetidae</taxon>
        <taxon>Cephalothecales</taxon>
        <taxon>Cephalothecaceae</taxon>
        <taxon>Phialemonium</taxon>
    </lineage>
</organism>
<dbReference type="EMBL" id="MU839009">
    <property type="protein sequence ID" value="KAK1767252.1"/>
    <property type="molecule type" value="Genomic_DNA"/>
</dbReference>
<feature type="coiled-coil region" evidence="1">
    <location>
        <begin position="329"/>
        <end position="356"/>
    </location>
</feature>
<keyword evidence="4" id="KW-1185">Reference proteome</keyword>
<feature type="region of interest" description="Disordered" evidence="2">
    <location>
        <begin position="192"/>
        <end position="230"/>
    </location>
</feature>
<evidence type="ECO:0008006" key="5">
    <source>
        <dbReference type="Google" id="ProtNLM"/>
    </source>
</evidence>
<accession>A0AAJ0C0I2</accession>
<dbReference type="RefSeq" id="XP_060283465.1">
    <property type="nucleotide sequence ID" value="XM_060430571.1"/>
</dbReference>
<protein>
    <recommendedName>
        <fullName evidence="5">Autophagy-related protein 28</fullName>
    </recommendedName>
</protein>
<reference evidence="3" key="1">
    <citation type="submission" date="2023-06" db="EMBL/GenBank/DDBJ databases">
        <title>Genome-scale phylogeny and comparative genomics of the fungal order Sordariales.</title>
        <authorList>
            <consortium name="Lawrence Berkeley National Laboratory"/>
            <person name="Hensen N."/>
            <person name="Bonometti L."/>
            <person name="Westerberg I."/>
            <person name="Brannstrom I.O."/>
            <person name="Guillou S."/>
            <person name="Cros-Aarteil S."/>
            <person name="Calhoun S."/>
            <person name="Haridas S."/>
            <person name="Kuo A."/>
            <person name="Mondo S."/>
            <person name="Pangilinan J."/>
            <person name="Riley R."/>
            <person name="Labutti K."/>
            <person name="Andreopoulos B."/>
            <person name="Lipzen A."/>
            <person name="Chen C."/>
            <person name="Yanf M."/>
            <person name="Daum C."/>
            <person name="Ng V."/>
            <person name="Clum A."/>
            <person name="Steindorff A."/>
            <person name="Ohm R."/>
            <person name="Martin F."/>
            <person name="Silar P."/>
            <person name="Natvig D."/>
            <person name="Lalanne C."/>
            <person name="Gautier V."/>
            <person name="Ament-Velasquez S.L."/>
            <person name="Kruys A."/>
            <person name="Hutchinson M.I."/>
            <person name="Powell A.J."/>
            <person name="Barry K."/>
            <person name="Miller A.N."/>
            <person name="Grigoriev I.V."/>
            <person name="Debuchy R."/>
            <person name="Gladieux P."/>
            <person name="Thoren M.H."/>
            <person name="Johannesson H."/>
        </authorList>
    </citation>
    <scope>NUCLEOTIDE SEQUENCE</scope>
    <source>
        <strain evidence="3">8032-3</strain>
    </source>
</reference>
<proteinExistence type="predicted"/>
<sequence>MASKSSFLPRLPFSRTDGPGLPFHNSRNLPIRKRTSEYDLSDLSPRPDDDQSPLNLPLPGRKSSPRPQSSSPTLRYSDRADRPGHESKINPGPLFSGPPPPIATSTLLYRDEEDRGMERRPAARYADNSSFARNALSSVSSVLFDRGSPSHTKDNHQAPEPDTIWRSLQRREMALQNDLQHLLDAQSTGLAAHLDPTAPSAPSTLSSASTADDSASNSSSTHTEPFHARGAAATAAAYSAGGGVVPVRQPRRRPVGLRGARAGLARVMVQLAGLKAEEDAGLAAALGARRRALAQLRRLAGRRDGIAGELRALERDDGGGGGDPLARELRGLGEERRDVVAEMAELEERLVGLRSRKRWLDGKMEDVRNRREAGLSGYKGALREVEVKVSGLLTRPPVKPLDLAAITSGSRRLQGGGSVDGASADGQSPGGVEFLRMRPERRTVEMARDWWESEIEILERRKIEVDEERNALEEGAEVWKEAVKLVSDFESGLRREMKDELGAADKGKQKAPTPEEAMHAQLDKMAGVIVGLAQQLRTAEEKGWNLLICAIGAELEAFKEAEHMLREALRAAGFDDDDDDGPTPRLGRSVSLKTSAKRSGSGDGKKLVDVAEDRSQESDNEVPPDLLVSHEEDHDDSLTQDHEVGESPEQEDSENEVPLEFLAEHHEDEEDDDDAKHESMSKAA</sequence>
<feature type="compositionally biased region" description="Basic and acidic residues" evidence="2">
    <location>
        <begin position="628"/>
        <end position="645"/>
    </location>
</feature>
<feature type="region of interest" description="Disordered" evidence="2">
    <location>
        <begin position="412"/>
        <end position="432"/>
    </location>
</feature>
<feature type="compositionally biased region" description="Basic and acidic residues" evidence="2">
    <location>
        <begin position="76"/>
        <end position="88"/>
    </location>
</feature>
<dbReference type="Proteomes" id="UP001244011">
    <property type="component" value="Unassembled WGS sequence"/>
</dbReference>
<feature type="compositionally biased region" description="Basic and acidic residues" evidence="2">
    <location>
        <begin position="603"/>
        <end position="617"/>
    </location>
</feature>
<feature type="compositionally biased region" description="Acidic residues" evidence="2">
    <location>
        <begin position="646"/>
        <end position="657"/>
    </location>
</feature>
<evidence type="ECO:0000313" key="3">
    <source>
        <dbReference type="EMBL" id="KAK1767252.1"/>
    </source>
</evidence>
<feature type="region of interest" description="Disordered" evidence="2">
    <location>
        <begin position="573"/>
        <end position="684"/>
    </location>
</feature>
<feature type="compositionally biased region" description="Low complexity" evidence="2">
    <location>
        <begin position="195"/>
        <end position="230"/>
    </location>
</feature>
<evidence type="ECO:0000313" key="4">
    <source>
        <dbReference type="Proteomes" id="UP001244011"/>
    </source>
</evidence>
<gene>
    <name evidence="3" type="ORF">QBC33DRAFT_570208</name>
</gene>
<comment type="caution">
    <text evidence="3">The sequence shown here is derived from an EMBL/GenBank/DDBJ whole genome shotgun (WGS) entry which is preliminary data.</text>
</comment>